<evidence type="ECO:0000313" key="9">
    <source>
        <dbReference type="EMBL" id="MCO6026114.1"/>
    </source>
</evidence>
<keyword evidence="7" id="KW-1133">Transmembrane helix</keyword>
<keyword evidence="4" id="KW-0808">Transferase</keyword>
<keyword evidence="3" id="KW-0597">Phosphoprotein</keyword>
<dbReference type="CDD" id="cd00082">
    <property type="entry name" value="HisKA"/>
    <property type="match status" value="1"/>
</dbReference>
<keyword evidence="6" id="KW-0902">Two-component regulatory system</keyword>
<evidence type="ECO:0000256" key="5">
    <source>
        <dbReference type="ARBA" id="ARBA00022777"/>
    </source>
</evidence>
<keyword evidence="5 9" id="KW-0418">Kinase</keyword>
<dbReference type="Proteomes" id="UP001204015">
    <property type="component" value="Unassembled WGS sequence"/>
</dbReference>
<dbReference type="SUPFAM" id="SSF47384">
    <property type="entry name" value="Homodimeric domain of signal transducing histidine kinase"/>
    <property type="match status" value="1"/>
</dbReference>
<dbReference type="EMBL" id="JAMXLY010000039">
    <property type="protein sequence ID" value="MCO6026114.1"/>
    <property type="molecule type" value="Genomic_DNA"/>
</dbReference>
<gene>
    <name evidence="9" type="ORF">NG821_09725</name>
</gene>
<dbReference type="InterPro" id="IPR004358">
    <property type="entry name" value="Sig_transdc_His_kin-like_C"/>
</dbReference>
<evidence type="ECO:0000259" key="8">
    <source>
        <dbReference type="PROSITE" id="PS50109"/>
    </source>
</evidence>
<evidence type="ECO:0000256" key="2">
    <source>
        <dbReference type="ARBA" id="ARBA00012438"/>
    </source>
</evidence>
<dbReference type="InterPro" id="IPR005467">
    <property type="entry name" value="His_kinase_dom"/>
</dbReference>
<dbReference type="InterPro" id="IPR003594">
    <property type="entry name" value="HATPase_dom"/>
</dbReference>
<reference evidence="9 10" key="1">
    <citation type="submission" date="2022-06" db="EMBL/GenBank/DDBJ databases">
        <title>A taxonomic note on the genus Prevotella: Description of four novel genera and emended description of the genera Hallella and Xylanibacter.</title>
        <authorList>
            <person name="Hitch T.C.A."/>
        </authorList>
    </citation>
    <scope>NUCLEOTIDE SEQUENCE [LARGE SCALE GENOMIC DNA]</scope>
    <source>
        <strain evidence="9 10">DSM 100619</strain>
    </source>
</reference>
<dbReference type="EC" id="2.7.13.3" evidence="2"/>
<feature type="transmembrane region" description="Helical" evidence="7">
    <location>
        <begin position="198"/>
        <end position="220"/>
    </location>
</feature>
<keyword evidence="7" id="KW-0472">Membrane</keyword>
<dbReference type="Gene3D" id="3.30.565.10">
    <property type="entry name" value="Histidine kinase-like ATPase, C-terminal domain"/>
    <property type="match status" value="1"/>
</dbReference>
<dbReference type="SMART" id="SM00388">
    <property type="entry name" value="HisKA"/>
    <property type="match status" value="1"/>
</dbReference>
<comment type="catalytic activity">
    <reaction evidence="1">
        <text>ATP + protein L-histidine = ADP + protein N-phospho-L-histidine.</text>
        <dbReference type="EC" id="2.7.13.3"/>
    </reaction>
</comment>
<name>A0ABT1BYE3_9BACT</name>
<organism evidence="9 10">
    <name type="scientific">Segatella cerevisiae</name>
    <dbReference type="NCBI Taxonomy" id="2053716"/>
    <lineage>
        <taxon>Bacteria</taxon>
        <taxon>Pseudomonadati</taxon>
        <taxon>Bacteroidota</taxon>
        <taxon>Bacteroidia</taxon>
        <taxon>Bacteroidales</taxon>
        <taxon>Prevotellaceae</taxon>
        <taxon>Segatella</taxon>
    </lineage>
</organism>
<dbReference type="InterPro" id="IPR036097">
    <property type="entry name" value="HisK_dim/P_sf"/>
</dbReference>
<dbReference type="SMART" id="SM00387">
    <property type="entry name" value="HATPase_c"/>
    <property type="match status" value="1"/>
</dbReference>
<comment type="caution">
    <text evidence="9">The sequence shown here is derived from an EMBL/GenBank/DDBJ whole genome shotgun (WGS) entry which is preliminary data.</text>
</comment>
<dbReference type="PANTHER" id="PTHR43711">
    <property type="entry name" value="TWO-COMPONENT HISTIDINE KINASE"/>
    <property type="match status" value="1"/>
</dbReference>
<accession>A0ABT1BYE3</accession>
<evidence type="ECO:0000256" key="3">
    <source>
        <dbReference type="ARBA" id="ARBA00022553"/>
    </source>
</evidence>
<dbReference type="PANTHER" id="PTHR43711:SF26">
    <property type="entry name" value="SENSOR HISTIDINE KINASE RCSC"/>
    <property type="match status" value="1"/>
</dbReference>
<protein>
    <recommendedName>
        <fullName evidence="2">histidine kinase</fullName>
        <ecNumber evidence="2">2.7.13.3</ecNumber>
    </recommendedName>
</protein>
<dbReference type="Gene3D" id="1.10.287.130">
    <property type="match status" value="1"/>
</dbReference>
<evidence type="ECO:0000256" key="4">
    <source>
        <dbReference type="ARBA" id="ARBA00022679"/>
    </source>
</evidence>
<dbReference type="InterPro" id="IPR050736">
    <property type="entry name" value="Sensor_HK_Regulatory"/>
</dbReference>
<dbReference type="InterPro" id="IPR003661">
    <property type="entry name" value="HisK_dim/P_dom"/>
</dbReference>
<dbReference type="PROSITE" id="PS50109">
    <property type="entry name" value="HIS_KIN"/>
    <property type="match status" value="1"/>
</dbReference>
<proteinExistence type="predicted"/>
<evidence type="ECO:0000256" key="6">
    <source>
        <dbReference type="ARBA" id="ARBA00023012"/>
    </source>
</evidence>
<dbReference type="RefSeq" id="WP_252761471.1">
    <property type="nucleotide sequence ID" value="NZ_JAMXLY010000039.1"/>
</dbReference>
<keyword evidence="10" id="KW-1185">Reference proteome</keyword>
<evidence type="ECO:0000256" key="7">
    <source>
        <dbReference type="SAM" id="Phobius"/>
    </source>
</evidence>
<sequence length="454" mass="52282">MKLKYIIAIVIVLLTTVFGYQSYWLIHLYHTQKAEFNQRMADAIEYSDFQELISRGEYVKYNLNATTTVKVNINNTPKPHKGKTSYAYALNPASLKDPSKTFYNLIRGKLHSVLDPMRQNNIKRFYQLLSKKLSRYGTEIPMRIELRSGKGRLIAAYSKDRFKPKASDTHFDYHFGDSQGSFYRIITPSVTKVIIEEMSGILTASLLIFFLLAFVFVYLIHTVRNLRTLDEMKSDFTNNMTHELKTPIAVAYAANDALLNFDMTRDKTKVEKYLSISLQQLRQLSGLVEQILSMSMERRKNMKLNIEDINVLSLIRPLIAEHKLKSDKPVEISCRIPEDLIIRADRNHFAHIMSNLLDNAIKYSTGKADIAIAAHQEKTFTEISVADHGIGIASDQLKYIFDKFYRVPHGNLHEVRGYGLGLYYVKNMMSRLHGTVDVESELGKGTTFRLRFYD</sequence>
<dbReference type="Pfam" id="PF00512">
    <property type="entry name" value="HisKA"/>
    <property type="match status" value="1"/>
</dbReference>
<evidence type="ECO:0000256" key="1">
    <source>
        <dbReference type="ARBA" id="ARBA00000085"/>
    </source>
</evidence>
<dbReference type="GO" id="GO:0016301">
    <property type="term" value="F:kinase activity"/>
    <property type="evidence" value="ECO:0007669"/>
    <property type="project" value="UniProtKB-KW"/>
</dbReference>
<feature type="domain" description="Histidine kinase" evidence="8">
    <location>
        <begin position="239"/>
        <end position="454"/>
    </location>
</feature>
<keyword evidence="7" id="KW-0812">Transmembrane</keyword>
<evidence type="ECO:0000313" key="10">
    <source>
        <dbReference type="Proteomes" id="UP001204015"/>
    </source>
</evidence>
<dbReference type="InterPro" id="IPR036890">
    <property type="entry name" value="HATPase_C_sf"/>
</dbReference>
<dbReference type="Pfam" id="PF02518">
    <property type="entry name" value="HATPase_c"/>
    <property type="match status" value="1"/>
</dbReference>
<dbReference type="PRINTS" id="PR00344">
    <property type="entry name" value="BCTRLSENSOR"/>
</dbReference>
<dbReference type="SUPFAM" id="SSF55874">
    <property type="entry name" value="ATPase domain of HSP90 chaperone/DNA topoisomerase II/histidine kinase"/>
    <property type="match status" value="1"/>
</dbReference>